<evidence type="ECO:0000313" key="1">
    <source>
        <dbReference type="EMBL" id="KAK3857390.1"/>
    </source>
</evidence>
<dbReference type="AlphaFoldDB" id="A0AAE1BV36"/>
<dbReference type="EMBL" id="JAWQEG010005616">
    <property type="protein sequence ID" value="KAK3857390.1"/>
    <property type="molecule type" value="Genomic_DNA"/>
</dbReference>
<proteinExistence type="predicted"/>
<gene>
    <name evidence="1" type="ORF">Pcinc_036356</name>
</gene>
<dbReference type="Proteomes" id="UP001286313">
    <property type="component" value="Unassembled WGS sequence"/>
</dbReference>
<sequence length="140" mass="15615">MVSGNFVSSAGKLSINLPCPVSDSSIDATTIPSHSLSITALPIHIPPLMSLPTQTTHLHRDFPPLVLIPQQDHYPIPSLPTHPILTPPTPDSPNLAAAVWSREKWECPLYASLTRYKYVWNNVWRSTRTMFIKSRVKPIV</sequence>
<comment type="caution">
    <text evidence="1">The sequence shown here is derived from an EMBL/GenBank/DDBJ whole genome shotgun (WGS) entry which is preliminary data.</text>
</comment>
<protein>
    <submittedName>
        <fullName evidence="1">Uncharacterized protein</fullName>
    </submittedName>
</protein>
<organism evidence="1 2">
    <name type="scientific">Petrolisthes cinctipes</name>
    <name type="common">Flat porcelain crab</name>
    <dbReference type="NCBI Taxonomy" id="88211"/>
    <lineage>
        <taxon>Eukaryota</taxon>
        <taxon>Metazoa</taxon>
        <taxon>Ecdysozoa</taxon>
        <taxon>Arthropoda</taxon>
        <taxon>Crustacea</taxon>
        <taxon>Multicrustacea</taxon>
        <taxon>Malacostraca</taxon>
        <taxon>Eumalacostraca</taxon>
        <taxon>Eucarida</taxon>
        <taxon>Decapoda</taxon>
        <taxon>Pleocyemata</taxon>
        <taxon>Anomura</taxon>
        <taxon>Galatheoidea</taxon>
        <taxon>Porcellanidae</taxon>
        <taxon>Petrolisthes</taxon>
    </lineage>
</organism>
<name>A0AAE1BV36_PETCI</name>
<reference evidence="1" key="1">
    <citation type="submission" date="2023-10" db="EMBL/GenBank/DDBJ databases">
        <title>Genome assemblies of two species of porcelain crab, Petrolisthes cinctipes and Petrolisthes manimaculis (Anomura: Porcellanidae).</title>
        <authorList>
            <person name="Angst P."/>
        </authorList>
    </citation>
    <scope>NUCLEOTIDE SEQUENCE</scope>
    <source>
        <strain evidence="1">PB745_01</strain>
        <tissue evidence="1">Gill</tissue>
    </source>
</reference>
<accession>A0AAE1BV36</accession>
<keyword evidence="2" id="KW-1185">Reference proteome</keyword>
<evidence type="ECO:0000313" key="2">
    <source>
        <dbReference type="Proteomes" id="UP001286313"/>
    </source>
</evidence>